<organism evidence="2 3">
    <name type="scientific">Zooshikella harenae</name>
    <dbReference type="NCBI Taxonomy" id="2827238"/>
    <lineage>
        <taxon>Bacteria</taxon>
        <taxon>Pseudomonadati</taxon>
        <taxon>Pseudomonadota</taxon>
        <taxon>Gammaproteobacteria</taxon>
        <taxon>Oceanospirillales</taxon>
        <taxon>Zooshikellaceae</taxon>
        <taxon>Zooshikella</taxon>
    </lineage>
</organism>
<protein>
    <submittedName>
        <fullName evidence="2">Uncharacterized protein</fullName>
    </submittedName>
</protein>
<sequence length="126" mass="14576">MKQRIMISLAPFFLSSCLTAYASSQLKQEPVLHHNDLLINYVEPSSQIILKTKEKIKDLFNLQYDNEYTIQKIGTQTYWIGVQYYNATVIINDEGVLVIDPLRHFLMPLPQSQINLLVLSYTLTII</sequence>
<evidence type="ECO:0000256" key="1">
    <source>
        <dbReference type="SAM" id="SignalP"/>
    </source>
</evidence>
<comment type="caution">
    <text evidence="2">The sequence shown here is derived from an EMBL/GenBank/DDBJ whole genome shotgun (WGS) entry which is preliminary data.</text>
</comment>
<evidence type="ECO:0000313" key="3">
    <source>
        <dbReference type="Proteomes" id="UP000690515"/>
    </source>
</evidence>
<dbReference type="EMBL" id="JAGSOY010000007">
    <property type="protein sequence ID" value="MBU2710506.1"/>
    <property type="molecule type" value="Genomic_DNA"/>
</dbReference>
<feature type="signal peptide" evidence="1">
    <location>
        <begin position="1"/>
        <end position="22"/>
    </location>
</feature>
<proteinExistence type="predicted"/>
<dbReference type="RefSeq" id="WP_215818661.1">
    <property type="nucleotide sequence ID" value="NZ_JAGSOY010000007.1"/>
</dbReference>
<keyword evidence="1" id="KW-0732">Signal</keyword>
<feature type="chain" id="PRO_5046544317" evidence="1">
    <location>
        <begin position="23"/>
        <end position="126"/>
    </location>
</feature>
<dbReference type="Proteomes" id="UP000690515">
    <property type="component" value="Unassembled WGS sequence"/>
</dbReference>
<evidence type="ECO:0000313" key="2">
    <source>
        <dbReference type="EMBL" id="MBU2710506.1"/>
    </source>
</evidence>
<name>A0ABS5ZB29_9GAMM</name>
<accession>A0ABS5ZB29</accession>
<keyword evidence="3" id="KW-1185">Reference proteome</keyword>
<gene>
    <name evidence="2" type="ORF">KCG35_05500</name>
</gene>
<reference evidence="2 3" key="1">
    <citation type="submission" date="2021-04" db="EMBL/GenBank/DDBJ databases">
        <authorList>
            <person name="Pira H."/>
            <person name="Risdian C."/>
            <person name="Wink J."/>
        </authorList>
    </citation>
    <scope>NUCLEOTIDE SEQUENCE [LARGE SCALE GENOMIC DNA]</scope>
    <source>
        <strain evidence="2 3">WH53</strain>
    </source>
</reference>
<dbReference type="PROSITE" id="PS51257">
    <property type="entry name" value="PROKAR_LIPOPROTEIN"/>
    <property type="match status" value="1"/>
</dbReference>